<dbReference type="NCBIfam" id="TIGR01354">
    <property type="entry name" value="cyt_deam_tetra"/>
    <property type="match status" value="1"/>
</dbReference>
<dbReference type="SUPFAM" id="SSF53927">
    <property type="entry name" value="Cytidine deaminase-like"/>
    <property type="match status" value="1"/>
</dbReference>
<evidence type="ECO:0000313" key="15">
    <source>
        <dbReference type="EMBL" id="KAK4292176.1"/>
    </source>
</evidence>
<dbReference type="GO" id="GO:0005829">
    <property type="term" value="C:cytosol"/>
    <property type="evidence" value="ECO:0007669"/>
    <property type="project" value="TreeGrafter"/>
</dbReference>
<dbReference type="GO" id="GO:0008270">
    <property type="term" value="F:zinc ion binding"/>
    <property type="evidence" value="ECO:0007669"/>
    <property type="project" value="InterPro"/>
</dbReference>
<evidence type="ECO:0000259" key="14">
    <source>
        <dbReference type="PROSITE" id="PS51747"/>
    </source>
</evidence>
<gene>
    <name evidence="15" type="ORF">Pmani_035041</name>
</gene>
<dbReference type="CDD" id="cd01283">
    <property type="entry name" value="cytidine_deaminase"/>
    <property type="match status" value="1"/>
</dbReference>
<dbReference type="GO" id="GO:0072527">
    <property type="term" value="P:pyrimidine-containing compound metabolic process"/>
    <property type="evidence" value="ECO:0007669"/>
    <property type="project" value="UniProtKB-ARBA"/>
</dbReference>
<accession>A0AAE1TP25</accession>
<dbReference type="PANTHER" id="PTHR11644">
    <property type="entry name" value="CYTIDINE DEAMINASE"/>
    <property type="match status" value="1"/>
</dbReference>
<dbReference type="EC" id="3.5.4.5" evidence="4"/>
<dbReference type="Pfam" id="PF00383">
    <property type="entry name" value="dCMP_cyt_deam_1"/>
    <property type="match status" value="1"/>
</dbReference>
<evidence type="ECO:0000256" key="3">
    <source>
        <dbReference type="ARBA" id="ARBA00006576"/>
    </source>
</evidence>
<keyword evidence="7 12" id="KW-0862">Zinc</keyword>
<evidence type="ECO:0000256" key="7">
    <source>
        <dbReference type="ARBA" id="ARBA00022833"/>
    </source>
</evidence>
<dbReference type="NCBIfam" id="NF004064">
    <property type="entry name" value="PRK05578.1"/>
    <property type="match status" value="1"/>
</dbReference>
<dbReference type="EMBL" id="JAWZYT010004912">
    <property type="protein sequence ID" value="KAK4292176.1"/>
    <property type="molecule type" value="Genomic_DNA"/>
</dbReference>
<comment type="caution">
    <text evidence="15">The sequence shown here is derived from an EMBL/GenBank/DDBJ whole genome shotgun (WGS) entry which is preliminary data.</text>
</comment>
<evidence type="ECO:0000256" key="4">
    <source>
        <dbReference type="ARBA" id="ARBA00012783"/>
    </source>
</evidence>
<dbReference type="InterPro" id="IPR050202">
    <property type="entry name" value="Cyt/Deoxycyt_deaminase"/>
</dbReference>
<evidence type="ECO:0000256" key="13">
    <source>
        <dbReference type="SAM" id="MobiDB-lite"/>
    </source>
</evidence>
<evidence type="ECO:0000256" key="5">
    <source>
        <dbReference type="ARBA" id="ARBA00022723"/>
    </source>
</evidence>
<dbReference type="InterPro" id="IPR016193">
    <property type="entry name" value="Cytidine_deaminase-like"/>
</dbReference>
<evidence type="ECO:0000256" key="1">
    <source>
        <dbReference type="ARBA" id="ARBA00001947"/>
    </source>
</evidence>
<feature type="binding site" evidence="11">
    <location>
        <begin position="118"/>
        <end position="124"/>
    </location>
    <ligand>
        <name>substrate</name>
    </ligand>
</feature>
<evidence type="ECO:0000256" key="12">
    <source>
        <dbReference type="PIRSR" id="PIRSR606262-3"/>
    </source>
</evidence>
<feature type="binding site" evidence="12">
    <location>
        <position position="129"/>
    </location>
    <ligand>
        <name>Zn(2+)</name>
        <dbReference type="ChEBI" id="CHEBI:29105"/>
        <note>catalytic</note>
    </ligand>
</feature>
<proteinExistence type="inferred from homology"/>
<dbReference type="PROSITE" id="PS00903">
    <property type="entry name" value="CYT_DCMP_DEAMINASES_1"/>
    <property type="match status" value="1"/>
</dbReference>
<comment type="similarity">
    <text evidence="3">Belongs to the cytidine and deoxycytidylate deaminase family.</text>
</comment>
<evidence type="ECO:0000256" key="9">
    <source>
        <dbReference type="ARBA" id="ARBA00049558"/>
    </source>
</evidence>
<feature type="active site" description="Proton donor" evidence="10">
    <location>
        <position position="131"/>
    </location>
</feature>
<organism evidence="15 16">
    <name type="scientific">Petrolisthes manimaculis</name>
    <dbReference type="NCBI Taxonomy" id="1843537"/>
    <lineage>
        <taxon>Eukaryota</taxon>
        <taxon>Metazoa</taxon>
        <taxon>Ecdysozoa</taxon>
        <taxon>Arthropoda</taxon>
        <taxon>Crustacea</taxon>
        <taxon>Multicrustacea</taxon>
        <taxon>Malacostraca</taxon>
        <taxon>Eumalacostraca</taxon>
        <taxon>Eucarida</taxon>
        <taxon>Decapoda</taxon>
        <taxon>Pleocyemata</taxon>
        <taxon>Anomura</taxon>
        <taxon>Galatheoidea</taxon>
        <taxon>Porcellanidae</taxon>
        <taxon>Petrolisthes</taxon>
    </lineage>
</organism>
<comment type="catalytic activity">
    <reaction evidence="9">
        <text>cytidine + H2O + H(+) = uridine + NH4(+)</text>
        <dbReference type="Rhea" id="RHEA:16069"/>
        <dbReference type="ChEBI" id="CHEBI:15377"/>
        <dbReference type="ChEBI" id="CHEBI:15378"/>
        <dbReference type="ChEBI" id="CHEBI:16704"/>
        <dbReference type="ChEBI" id="CHEBI:17562"/>
        <dbReference type="ChEBI" id="CHEBI:28938"/>
        <dbReference type="EC" id="3.5.4.5"/>
    </reaction>
</comment>
<dbReference type="InterPro" id="IPR006262">
    <property type="entry name" value="Cyt_deam_tetra"/>
</dbReference>
<dbReference type="GO" id="GO:0055086">
    <property type="term" value="P:nucleobase-containing small molecule metabolic process"/>
    <property type="evidence" value="ECO:0007669"/>
    <property type="project" value="UniProtKB-ARBA"/>
</dbReference>
<dbReference type="GO" id="GO:0042802">
    <property type="term" value="F:identical protein binding"/>
    <property type="evidence" value="ECO:0007669"/>
    <property type="project" value="UniProtKB-ARBA"/>
</dbReference>
<feature type="binding site" evidence="12">
    <location>
        <position position="163"/>
    </location>
    <ligand>
        <name>Zn(2+)</name>
        <dbReference type="ChEBI" id="CHEBI:29105"/>
        <note>catalytic</note>
    </ligand>
</feature>
<reference evidence="15" key="1">
    <citation type="submission" date="2023-11" db="EMBL/GenBank/DDBJ databases">
        <title>Genome assemblies of two species of porcelain crab, Petrolisthes cinctipes and Petrolisthes manimaculis (Anomura: Porcellanidae).</title>
        <authorList>
            <person name="Angst P."/>
        </authorList>
    </citation>
    <scope>NUCLEOTIDE SEQUENCE</scope>
    <source>
        <strain evidence="15">PB745_02</strain>
        <tissue evidence="15">Gill</tissue>
    </source>
</reference>
<evidence type="ECO:0000256" key="10">
    <source>
        <dbReference type="PIRSR" id="PIRSR606262-1"/>
    </source>
</evidence>
<feature type="compositionally biased region" description="Polar residues" evidence="13">
    <location>
        <begin position="11"/>
        <end position="22"/>
    </location>
</feature>
<evidence type="ECO:0000256" key="6">
    <source>
        <dbReference type="ARBA" id="ARBA00022801"/>
    </source>
</evidence>
<dbReference type="GO" id="GO:0004126">
    <property type="term" value="F:cytidine deaminase activity"/>
    <property type="evidence" value="ECO:0007669"/>
    <property type="project" value="UniProtKB-EC"/>
</dbReference>
<dbReference type="Gene3D" id="3.40.140.10">
    <property type="entry name" value="Cytidine Deaminase, domain 2"/>
    <property type="match status" value="1"/>
</dbReference>
<comment type="function">
    <text evidence="2">This enzyme scavenges exogenous and endogenous cytidine and 2'-deoxycytidine for UMP synthesis.</text>
</comment>
<sequence length="211" mass="23594">MKDIEKRRGSVRTTNKLSQKQRPQFHIRPHCYQSAWCLFLHPLYSVNNNVMSQTALKQVGPSVNATTAEINKHLPDDEVEELIDASLAARKNSYSPYSKFPVGAALLTNTGEVITGCNVENASYGLTVCAERTAVCRAVAEGHRKFRAIAITAEMGEKFVGPCGMCRQTLAEFGLDYEVYLSRPDKTYMKTTVGKLLPDSFNPEWVHFESQ</sequence>
<feature type="binding site" evidence="12">
    <location>
        <position position="166"/>
    </location>
    <ligand>
        <name>Zn(2+)</name>
        <dbReference type="ChEBI" id="CHEBI:29105"/>
        <note>catalytic</note>
    </ligand>
</feature>
<keyword evidence="6" id="KW-0378">Hydrolase</keyword>
<dbReference type="PROSITE" id="PS51747">
    <property type="entry name" value="CYT_DCMP_DEAMINASES_2"/>
    <property type="match status" value="1"/>
</dbReference>
<dbReference type="InterPro" id="IPR002125">
    <property type="entry name" value="CMP_dCMP_dom"/>
</dbReference>
<dbReference type="InterPro" id="IPR016192">
    <property type="entry name" value="APOBEC/CMP_deaminase_Zn-bd"/>
</dbReference>
<feature type="region of interest" description="Disordered" evidence="13">
    <location>
        <begin position="1"/>
        <end position="22"/>
    </location>
</feature>
<keyword evidence="5 12" id="KW-0479">Metal-binding</keyword>
<name>A0AAE1TP25_9EUCA</name>
<dbReference type="Proteomes" id="UP001292094">
    <property type="component" value="Unassembled WGS sequence"/>
</dbReference>
<dbReference type="FunFam" id="3.40.140.10:FF:000008">
    <property type="entry name" value="Cytidine deaminase"/>
    <property type="match status" value="1"/>
</dbReference>
<evidence type="ECO:0000256" key="8">
    <source>
        <dbReference type="ARBA" id="ARBA00032005"/>
    </source>
</evidence>
<keyword evidence="16" id="KW-1185">Reference proteome</keyword>
<feature type="domain" description="CMP/dCMP-type deaminase" evidence="14">
    <location>
        <begin position="77"/>
        <end position="204"/>
    </location>
</feature>
<protein>
    <recommendedName>
        <fullName evidence="4">cytidine deaminase</fullName>
        <ecNumber evidence="4">3.5.4.5</ecNumber>
    </recommendedName>
    <alternativeName>
        <fullName evidence="8">Cytidine aminohydrolase</fullName>
    </alternativeName>
</protein>
<evidence type="ECO:0000313" key="16">
    <source>
        <dbReference type="Proteomes" id="UP001292094"/>
    </source>
</evidence>
<dbReference type="PANTHER" id="PTHR11644:SF2">
    <property type="entry name" value="CYTIDINE DEAMINASE"/>
    <property type="match status" value="1"/>
</dbReference>
<dbReference type="AlphaFoldDB" id="A0AAE1TP25"/>
<evidence type="ECO:0000256" key="11">
    <source>
        <dbReference type="PIRSR" id="PIRSR606262-2"/>
    </source>
</evidence>
<evidence type="ECO:0000256" key="2">
    <source>
        <dbReference type="ARBA" id="ARBA00003949"/>
    </source>
</evidence>
<comment type="cofactor">
    <cofactor evidence="1 12">
        <name>Zn(2+)</name>
        <dbReference type="ChEBI" id="CHEBI:29105"/>
    </cofactor>
</comment>